<dbReference type="InterPro" id="IPR054169">
    <property type="entry name" value="GlgB_N"/>
</dbReference>
<evidence type="ECO:0000256" key="8">
    <source>
        <dbReference type="ARBA" id="ARBA00022553"/>
    </source>
</evidence>
<keyword evidence="13" id="KW-0418">Kinase</keyword>
<reference evidence="24" key="1">
    <citation type="journal article" date="2019" name="Int. J. Syst. Evol. Microbiol.">
        <title>The Global Catalogue of Microorganisms (GCM) 10K type strain sequencing project: providing services to taxonomists for standard genome sequencing and annotation.</title>
        <authorList>
            <consortium name="The Broad Institute Genomics Platform"/>
            <consortium name="The Broad Institute Genome Sequencing Center for Infectious Disease"/>
            <person name="Wu L."/>
            <person name="Ma J."/>
        </authorList>
    </citation>
    <scope>NUCLEOTIDE SEQUENCE [LARGE SCALE GENOMIC DNA]</scope>
    <source>
        <strain evidence="24">CGMCC 1.5362</strain>
    </source>
</reference>
<evidence type="ECO:0000313" key="24">
    <source>
        <dbReference type="Proteomes" id="UP000662111"/>
    </source>
</evidence>
<feature type="compositionally biased region" description="Pro residues" evidence="21">
    <location>
        <begin position="733"/>
        <end position="743"/>
    </location>
</feature>
<comment type="catalytic activity">
    <reaction evidence="19">
        <text>D-maltose + ATP = alpha-maltose 1-phosphate + ADP + H(+)</text>
        <dbReference type="Rhea" id="RHEA:31915"/>
        <dbReference type="ChEBI" id="CHEBI:15378"/>
        <dbReference type="ChEBI" id="CHEBI:17306"/>
        <dbReference type="ChEBI" id="CHEBI:30616"/>
        <dbReference type="ChEBI" id="CHEBI:63576"/>
        <dbReference type="ChEBI" id="CHEBI:456216"/>
        <dbReference type="EC" id="2.7.1.175"/>
    </reaction>
</comment>
<feature type="region of interest" description="Disordered" evidence="21">
    <location>
        <begin position="1476"/>
        <end position="1509"/>
    </location>
</feature>
<dbReference type="Pfam" id="PF00128">
    <property type="entry name" value="Alpha-amylase"/>
    <property type="match status" value="1"/>
</dbReference>
<comment type="catalytic activity">
    <reaction evidence="1 20">
        <text>Transfers a segment of a (1-&gt;4)-alpha-D-glucan chain to a primary hydroxy group in a similar glucan chain.</text>
        <dbReference type="EC" id="2.4.1.18"/>
    </reaction>
</comment>
<dbReference type="EMBL" id="BMLB01000001">
    <property type="protein sequence ID" value="GGK59603.1"/>
    <property type="molecule type" value="Genomic_DNA"/>
</dbReference>
<feature type="compositionally biased region" description="Gly residues" evidence="21">
    <location>
        <begin position="1490"/>
        <end position="1499"/>
    </location>
</feature>
<comment type="cofactor">
    <cofactor evidence="2">
        <name>Mg(2+)</name>
        <dbReference type="ChEBI" id="CHEBI:18420"/>
    </cofactor>
</comment>
<comment type="caution">
    <text evidence="23">The sequence shown here is derived from an EMBL/GenBank/DDBJ whole genome shotgun (WGS) entry which is preliminary data.</text>
</comment>
<dbReference type="InterPro" id="IPR005844">
    <property type="entry name" value="A-D-PHexomutase_a/b/a-I"/>
</dbReference>
<feature type="active site" description="Nucleophile" evidence="20">
    <location>
        <position position="1146"/>
    </location>
</feature>
<comment type="function">
    <text evidence="20">Catalyzes the formation of the alpha-1,6-glucosidic linkages in glycogen by scission of a 1,4-alpha-linked oligosaccharide from growing alpha-1,4-glucan chains and the subsequent attachment of the oligosaccharide to the alpha-1,6 position.</text>
</comment>
<dbReference type="SUPFAM" id="SSF51445">
    <property type="entry name" value="(Trans)glycosidases"/>
    <property type="match status" value="1"/>
</dbReference>
<dbReference type="InterPro" id="IPR006047">
    <property type="entry name" value="GH13_cat_dom"/>
</dbReference>
<feature type="region of interest" description="Disordered" evidence="21">
    <location>
        <begin position="458"/>
        <end position="656"/>
    </location>
</feature>
<feature type="active site" description="Proton donor" evidence="20">
    <location>
        <position position="1199"/>
    </location>
</feature>
<dbReference type="Gene3D" id="3.20.20.80">
    <property type="entry name" value="Glycosidases"/>
    <property type="match status" value="1"/>
</dbReference>
<dbReference type="HAMAP" id="MF_00685">
    <property type="entry name" value="GlgB"/>
    <property type="match status" value="1"/>
</dbReference>
<dbReference type="Gene3D" id="2.60.40.10">
    <property type="entry name" value="Immunoglobulins"/>
    <property type="match status" value="2"/>
</dbReference>
<dbReference type="NCBIfam" id="TIGR01515">
    <property type="entry name" value="branching_enzym"/>
    <property type="match status" value="1"/>
</dbReference>
<evidence type="ECO:0000256" key="5">
    <source>
        <dbReference type="ARBA" id="ARBA00009000"/>
    </source>
</evidence>
<dbReference type="Pfam" id="PF02878">
    <property type="entry name" value="PGM_PMM_I"/>
    <property type="match status" value="1"/>
</dbReference>
<dbReference type="NCBIfam" id="TIGR01132">
    <property type="entry name" value="pgm"/>
    <property type="match status" value="1"/>
</dbReference>
<organism evidence="23 24">
    <name type="scientific">Ornithinimicrobium pekingense</name>
    <dbReference type="NCBI Taxonomy" id="384677"/>
    <lineage>
        <taxon>Bacteria</taxon>
        <taxon>Bacillati</taxon>
        <taxon>Actinomycetota</taxon>
        <taxon>Actinomycetes</taxon>
        <taxon>Micrococcales</taxon>
        <taxon>Ornithinimicrobiaceae</taxon>
        <taxon>Ornithinimicrobium</taxon>
    </lineage>
</organism>
<dbReference type="PANTHER" id="PTHR43651:SF3">
    <property type="entry name" value="1,4-ALPHA-GLUCAN-BRANCHING ENZYME"/>
    <property type="match status" value="1"/>
</dbReference>
<dbReference type="InterPro" id="IPR014756">
    <property type="entry name" value="Ig_E-set"/>
</dbReference>
<dbReference type="Proteomes" id="UP000662111">
    <property type="component" value="Unassembled WGS sequence"/>
</dbReference>
<dbReference type="Pfam" id="PF18085">
    <property type="entry name" value="Mak_N_cap"/>
    <property type="match status" value="1"/>
</dbReference>
<dbReference type="InterPro" id="IPR005852">
    <property type="entry name" value="PGM_a-D-Glc-sp"/>
</dbReference>
<dbReference type="Pfam" id="PF02922">
    <property type="entry name" value="CBM_48"/>
    <property type="match status" value="1"/>
</dbReference>
<comment type="pathway">
    <text evidence="3 20">Glycan biosynthesis; glycogen biosynthesis.</text>
</comment>
<dbReference type="InterPro" id="IPR016055">
    <property type="entry name" value="A-D-PHexomutase_a/b/a-I/II/III"/>
</dbReference>
<comment type="subunit">
    <text evidence="7 20">Monomer.</text>
</comment>
<dbReference type="SUPFAM" id="SSF81296">
    <property type="entry name" value="E set domains"/>
    <property type="match status" value="2"/>
</dbReference>
<dbReference type="InterPro" id="IPR006407">
    <property type="entry name" value="GlgB"/>
</dbReference>
<dbReference type="Pfam" id="PF00408">
    <property type="entry name" value="PGM_PMM_IV"/>
    <property type="match status" value="1"/>
</dbReference>
<dbReference type="Pfam" id="PF02806">
    <property type="entry name" value="Alpha-amylase_C"/>
    <property type="match status" value="1"/>
</dbReference>
<evidence type="ECO:0000259" key="22">
    <source>
        <dbReference type="SMART" id="SM00642"/>
    </source>
</evidence>
<keyword evidence="24" id="KW-1185">Reference proteome</keyword>
<evidence type="ECO:0000256" key="9">
    <source>
        <dbReference type="ARBA" id="ARBA00022600"/>
    </source>
</evidence>
<evidence type="ECO:0000256" key="20">
    <source>
        <dbReference type="HAMAP-Rule" id="MF_00685"/>
    </source>
</evidence>
<keyword evidence="8" id="KW-0597">Phosphoprotein</keyword>
<evidence type="ECO:0000256" key="3">
    <source>
        <dbReference type="ARBA" id="ARBA00004964"/>
    </source>
</evidence>
<dbReference type="SUPFAM" id="SSF53738">
    <property type="entry name" value="Phosphoglucomutase, first 3 domains"/>
    <property type="match status" value="3"/>
</dbReference>
<evidence type="ECO:0000256" key="1">
    <source>
        <dbReference type="ARBA" id="ARBA00000826"/>
    </source>
</evidence>
<keyword evidence="11" id="KW-0479">Metal-binding</keyword>
<evidence type="ECO:0000256" key="7">
    <source>
        <dbReference type="ARBA" id="ARBA00011245"/>
    </source>
</evidence>
<evidence type="ECO:0000256" key="2">
    <source>
        <dbReference type="ARBA" id="ARBA00001946"/>
    </source>
</evidence>
<dbReference type="InterPro" id="IPR017853">
    <property type="entry name" value="GH"/>
</dbReference>
<dbReference type="InterPro" id="IPR040999">
    <property type="entry name" value="Mak_N_cap"/>
</dbReference>
<dbReference type="PANTHER" id="PTHR43651">
    <property type="entry name" value="1,4-ALPHA-GLUCAN-BRANCHING ENZYME"/>
    <property type="match status" value="1"/>
</dbReference>
<dbReference type="Pfam" id="PF02880">
    <property type="entry name" value="PGM_PMM_III"/>
    <property type="match status" value="1"/>
</dbReference>
<dbReference type="CDD" id="cd05801">
    <property type="entry name" value="PGM_like3"/>
    <property type="match status" value="1"/>
</dbReference>
<dbReference type="InterPro" id="IPR013783">
    <property type="entry name" value="Ig-like_fold"/>
</dbReference>
<evidence type="ECO:0000313" key="23">
    <source>
        <dbReference type="EMBL" id="GGK59603.1"/>
    </source>
</evidence>
<dbReference type="Gene3D" id="3.40.120.10">
    <property type="entry name" value="Alpha-D-Glucose-1,6-Bisphosphate, subunit A, domain 3"/>
    <property type="match status" value="3"/>
</dbReference>
<dbReference type="InterPro" id="IPR005843">
    <property type="entry name" value="A-D-PHexomutase_C"/>
</dbReference>
<keyword evidence="14" id="KW-0067">ATP-binding</keyword>
<keyword evidence="12" id="KW-0547">Nucleotide-binding</keyword>
<evidence type="ECO:0000256" key="11">
    <source>
        <dbReference type="ARBA" id="ARBA00022723"/>
    </source>
</evidence>
<evidence type="ECO:0000256" key="13">
    <source>
        <dbReference type="ARBA" id="ARBA00022777"/>
    </source>
</evidence>
<feature type="compositionally biased region" description="Low complexity" evidence="21">
    <location>
        <begin position="1476"/>
        <end position="1489"/>
    </location>
</feature>
<evidence type="ECO:0000256" key="17">
    <source>
        <dbReference type="ARBA" id="ARBA00023235"/>
    </source>
</evidence>
<dbReference type="RefSeq" id="WP_022922831.1">
    <property type="nucleotide sequence ID" value="NZ_BMLB01000001.1"/>
</dbReference>
<evidence type="ECO:0000256" key="18">
    <source>
        <dbReference type="ARBA" id="ARBA00023277"/>
    </source>
</evidence>
<dbReference type="InterPro" id="IPR005845">
    <property type="entry name" value="A-D-PHexomutase_a/b/a-II"/>
</dbReference>
<dbReference type="PROSITE" id="PS00710">
    <property type="entry name" value="PGM_PMM"/>
    <property type="match status" value="1"/>
</dbReference>
<protein>
    <recommendedName>
        <fullName evidence="20">1,4-alpha-glucan branching enzyme GlgB</fullName>
        <ecNumber evidence="20">2.4.1.18</ecNumber>
    </recommendedName>
    <alternativeName>
        <fullName evidence="20">1,4-alpha-D-glucan:1,4-alpha-D-glucan 6-glucosyl-transferase</fullName>
    </alternativeName>
    <alternativeName>
        <fullName evidence="20">Alpha-(1-&gt;4)-glucan branching enzyme</fullName>
    </alternativeName>
    <alternativeName>
        <fullName evidence="20">Glycogen branching enzyme</fullName>
        <shortName evidence="20">BE</shortName>
    </alternativeName>
</protein>
<evidence type="ECO:0000256" key="21">
    <source>
        <dbReference type="SAM" id="MobiDB-lite"/>
    </source>
</evidence>
<evidence type="ECO:0000256" key="6">
    <source>
        <dbReference type="ARBA" id="ARBA00010231"/>
    </source>
</evidence>
<dbReference type="Pfam" id="PF22019">
    <property type="entry name" value="GlgB_N"/>
    <property type="match status" value="1"/>
</dbReference>
<evidence type="ECO:0000256" key="14">
    <source>
        <dbReference type="ARBA" id="ARBA00022840"/>
    </source>
</evidence>
<dbReference type="InterPro" id="IPR006048">
    <property type="entry name" value="A-amylase/branching_C"/>
</dbReference>
<sequence length="2052" mass="222694">MATLSPGFDEFLPAWVATQRWYRGKGREPRLQRIAGYRWEDPQGEVGLEDHILVDRSGEEEVVYQVPLSYRAEPVDFLADALVAVAEHDELGTRYIYDATHDPVFVQTLLQHIYGEHDVPSVRSRRVVAGAAAPALHTCRVLRGEQSNTSIVVEPFGRTRPVIIKVFRVLQPGDNPDVTVPSAIAPLGNRMVPGPIGYAEGRWPLPDSTEARGHLAFVQEFLADTRDAWQVALESARAEEDFAGPARTLGAATARVHASLREAFETRTGDRESRTTLVDQMRRRAEAAFAEVPELEFYRQDVERLYGALEELELPPLQRVHGDYHLGQVLEVPGRGWVLLDFEGEPMRPLAERTAPDLALRDVAGMLRSFDYAAASVELGGEGERRDWADRARTAFLQGYAEETGEDLDAQELRSLLDALELDKALYEVVYEARNRPDWMPIPVGAVQRLVNRAGRRRDDADLRAASGDQGRVGRHRAPEQNDVAATAQPPAAAGQPPAAAAATRQGGPTGSEPHEPAAADFGVVHAPGSTGAGSLTDDEGHVRTAAQPEDYAARPVHHEHRTSPVGETPAAGETHAAGETSAPAAGVSGQEAPRAYPPASGRPTSASGGVPHAPIAPPAAMVSAGDAQEQRPDEETVETTVTGGEEPPPSVDANEPAEVEWRYPGASGSAPVLGPDGRPVDPAVLREQAWSDALSSPAVVTGQLVGDADGQDATDEHAVPGTRSRTVRRVPLSPPASPPAPHTRPLDLEEATDVAYGLHRSPHLVLGPHPFEGHVTIRALQPAAEAVTVRLADGTELAMTEETGGIWVAVVQQEDVPDYRLAVTERGGHRVVDDAYRHRPQIGEMDLHLLGEGRHEELWKVLGSHVRTVRDGMGEVTGTHFAVWAPNALAVHVIGDFNDWDGSTHALHVHESVGVWELFVPGVGAGAHYKYDITGPDGTRRAKTDPMARATEVPPFNNSVVTVSSHRWSDGDAAWMERRARTDIHHGPMSIYEVHLGSWRQGLSYEELAEQLVSYVSEMGFTHVEFMPVMQHPYGPSWGYHVTGYYAADSRFGHEDGLRYLIDRLHQVGVGVILDWVPGHFATDPWAMARFDGTPIYEHPDPRKGWHPEWGSYIFDYGRPEVRNFLVANASYWLEEFHADGLRVDGVASMLYLDYSREAGQWIPNRHGGRENLEAVELLQETNATAYRRSPGVVMIAEESTSWPGVTAPTDEGGLGFGFKWNMGWMHDTLGYLAELPYSRSHHHHALTFSLVYAFSEKYILPISHDEVVHGKGSLVRKMAGDAWQKFATTRAFLAYQWSHPGKQLLFMGSEFAQAREWADGGTLSWELTEQPMHAGVQRLVRDLNRLYDELPALWQIDHHEDGFAWLDANDASRNTYSYLRWGNEGPDGLRPVVAAIVNFSGIAQERVHVGLPYGGRWREVLNTDAEHYGGSGQGNMGFVEAYDVEHQRQPFSALVTVPPMAAVWLVPDPVEPEPAALEEPAEQDAGATAGGADAGEPGGRHDRAGEPARAEDLIDVEAVVRAYTEIVPDPEDVDQQVAFGTSGHRGSSLDGAFNEHHILATTQAICEYRTAQGIEGPLFIGKDTHALSGPAWRTALEVLVGNGVDVCIDTGGAEAYTPTPAVSRAILAHNREVEGAVGTADGIVVTPSHNPPRDGGFKYNPPHGGPADTDATGWIADRANELLRAGLEGVRRVPFDQALEAAEPYDFMGEYVRALPRVVDIDAIREAGVRIGAGPLGGASVDYWQAIAEEHDLDLTVVNPRVDPTWSFMTLDWDGRIRMDCSSPDAMASLIDMMQGESSFDVATGNDADADRHGIVTPDAGLMNPNHYLAVAIDYLYGGARPGWPEGTAIGKTLVSSSMIDRVAAALGRELVEVPVGFKWFVPGLLDGSVGFGGEESAGASFLCRDGSVWTTDKDGIILALLAAEMIARTGRSPSQRYAELVAEHGDPAYARVDAPADRAAKDKLKKLTASDVTADTVAGEAVTAVLTEAPGNGASIGGLKVTTKSAWFAARPSGTEDVYKIYAESFRGPEHLARVQAEAQQLVDAALQD</sequence>
<dbReference type="Gene3D" id="2.60.40.1180">
    <property type="entry name" value="Golgi alpha-mannosidase II"/>
    <property type="match status" value="1"/>
</dbReference>
<proteinExistence type="inferred from homology"/>
<evidence type="ECO:0000256" key="12">
    <source>
        <dbReference type="ARBA" id="ARBA00022741"/>
    </source>
</evidence>
<keyword evidence="20" id="KW-0328">Glycosyltransferase</keyword>
<evidence type="ECO:0000256" key="15">
    <source>
        <dbReference type="ARBA" id="ARBA00022842"/>
    </source>
</evidence>
<evidence type="ECO:0000256" key="4">
    <source>
        <dbReference type="ARBA" id="ARBA00006219"/>
    </source>
</evidence>
<comment type="similarity">
    <text evidence="6">Belongs to the phosphohexose mutase family.</text>
</comment>
<dbReference type="Gene3D" id="3.90.1200.10">
    <property type="match status" value="1"/>
</dbReference>
<keyword evidence="9 20" id="KW-0321">Glycogen metabolism</keyword>
<dbReference type="InterPro" id="IPR005846">
    <property type="entry name" value="A-D-PHexomutase_a/b/a-III"/>
</dbReference>
<dbReference type="SUPFAM" id="SSF51011">
    <property type="entry name" value="Glycosyl hydrolase domain"/>
    <property type="match status" value="1"/>
</dbReference>
<feature type="compositionally biased region" description="Basic and acidic residues" evidence="21">
    <location>
        <begin position="1500"/>
        <end position="1509"/>
    </location>
</feature>
<evidence type="ECO:0000256" key="19">
    <source>
        <dbReference type="ARBA" id="ARBA00049067"/>
    </source>
</evidence>
<dbReference type="InterPro" id="IPR011009">
    <property type="entry name" value="Kinase-like_dom_sf"/>
</dbReference>
<dbReference type="EC" id="2.4.1.18" evidence="20"/>
<evidence type="ECO:0000256" key="16">
    <source>
        <dbReference type="ARBA" id="ARBA00023056"/>
    </source>
</evidence>
<keyword evidence="16 20" id="KW-0320">Glycogen biosynthesis</keyword>
<name>A0ABQ2F722_9MICO</name>
<keyword evidence="10 20" id="KW-0808">Transferase</keyword>
<dbReference type="Pfam" id="PF02879">
    <property type="entry name" value="PGM_PMM_II"/>
    <property type="match status" value="1"/>
</dbReference>
<dbReference type="InterPro" id="IPR013780">
    <property type="entry name" value="Glyco_hydro_b"/>
</dbReference>
<accession>A0ABQ2F722</accession>
<feature type="domain" description="Glycosyl hydrolase family 13 catalytic" evidence="22">
    <location>
        <begin position="994"/>
        <end position="1345"/>
    </location>
</feature>
<dbReference type="SUPFAM" id="SSF55957">
    <property type="entry name" value="Phosphoglucomutase, C-terminal domain"/>
    <property type="match status" value="1"/>
</dbReference>
<dbReference type="NCBIfam" id="NF003811">
    <property type="entry name" value="PRK05402.1"/>
    <property type="match status" value="1"/>
</dbReference>
<dbReference type="CDD" id="cd11322">
    <property type="entry name" value="AmyAc_Glg_BE"/>
    <property type="match status" value="1"/>
</dbReference>
<comment type="similarity">
    <text evidence="5 20">Belongs to the glycosyl hydrolase 13 family. GlgB subfamily.</text>
</comment>
<dbReference type="InterPro" id="IPR044143">
    <property type="entry name" value="GlgB_N_E_set_prok"/>
</dbReference>
<dbReference type="Gene3D" id="3.30.310.50">
    <property type="entry name" value="Alpha-D-phosphohexomutase, C-terminal domain"/>
    <property type="match status" value="1"/>
</dbReference>
<feature type="compositionally biased region" description="Low complexity" evidence="21">
    <location>
        <begin position="485"/>
        <end position="507"/>
    </location>
</feature>
<dbReference type="SUPFAM" id="SSF56112">
    <property type="entry name" value="Protein kinase-like (PK-like)"/>
    <property type="match status" value="1"/>
</dbReference>
<evidence type="ECO:0000256" key="10">
    <source>
        <dbReference type="ARBA" id="ARBA00022679"/>
    </source>
</evidence>
<dbReference type="SMART" id="SM00642">
    <property type="entry name" value="Aamy"/>
    <property type="match status" value="1"/>
</dbReference>
<dbReference type="CDD" id="cd02855">
    <property type="entry name" value="E_set_GBE_prok_N"/>
    <property type="match status" value="1"/>
</dbReference>
<keyword evidence="18 20" id="KW-0119">Carbohydrate metabolism</keyword>
<feature type="region of interest" description="Disordered" evidence="21">
    <location>
        <begin position="708"/>
        <end position="746"/>
    </location>
</feature>
<comment type="similarity">
    <text evidence="4">Belongs to the aminoglycoside phosphotransferase family.</text>
</comment>
<dbReference type="InterPro" id="IPR036900">
    <property type="entry name" value="A-D-PHexomutase_C_sf"/>
</dbReference>
<dbReference type="NCBIfam" id="NF008967">
    <property type="entry name" value="PRK12313.1"/>
    <property type="match status" value="1"/>
</dbReference>
<keyword evidence="15" id="KW-0460">Magnesium</keyword>
<dbReference type="InterPro" id="IPR016066">
    <property type="entry name" value="A-D-PHexomutase_CS"/>
</dbReference>
<dbReference type="InterPro" id="IPR004193">
    <property type="entry name" value="Glyco_hydro_13_N"/>
</dbReference>
<gene>
    <name evidence="20" type="primary">glgB</name>
    <name evidence="23" type="ORF">GCM10011509_04830</name>
</gene>
<keyword evidence="17" id="KW-0413">Isomerase</keyword>